<protein>
    <recommendedName>
        <fullName evidence="11">Low-density lipoprotein receptor-related protein 11</fullName>
    </recommendedName>
</protein>
<organism evidence="17 18">
    <name type="scientific">Mugilogobius chulae</name>
    <name type="common">yellowstripe goby</name>
    <dbReference type="NCBI Taxonomy" id="88201"/>
    <lineage>
        <taxon>Eukaryota</taxon>
        <taxon>Metazoa</taxon>
        <taxon>Chordata</taxon>
        <taxon>Craniata</taxon>
        <taxon>Vertebrata</taxon>
        <taxon>Euteleostomi</taxon>
        <taxon>Actinopterygii</taxon>
        <taxon>Neopterygii</taxon>
        <taxon>Teleostei</taxon>
        <taxon>Neoteleostei</taxon>
        <taxon>Acanthomorphata</taxon>
        <taxon>Gobiaria</taxon>
        <taxon>Gobiiformes</taxon>
        <taxon>Gobioidei</taxon>
        <taxon>Gobiidae</taxon>
        <taxon>Gobionellinae</taxon>
        <taxon>Mugilogobius</taxon>
    </lineage>
</organism>
<dbReference type="GO" id="GO:0008544">
    <property type="term" value="P:epidermis development"/>
    <property type="evidence" value="ECO:0007669"/>
    <property type="project" value="TreeGrafter"/>
</dbReference>
<dbReference type="GO" id="GO:0060429">
    <property type="term" value="P:epithelium development"/>
    <property type="evidence" value="ECO:0007669"/>
    <property type="project" value="TreeGrafter"/>
</dbReference>
<dbReference type="CDD" id="cd22623">
    <property type="entry name" value="Kunitz_HAI1_1-like"/>
    <property type="match status" value="1"/>
</dbReference>
<dbReference type="SUPFAM" id="SSF57424">
    <property type="entry name" value="LDL receptor-like module"/>
    <property type="match status" value="1"/>
</dbReference>
<comment type="subcellular location">
    <subcellularLocation>
        <location evidence="1">Membrane</location>
    </subcellularLocation>
</comment>
<dbReference type="SUPFAM" id="SSF49299">
    <property type="entry name" value="PKD domain"/>
    <property type="match status" value="1"/>
</dbReference>
<feature type="disulfide bond" evidence="12">
    <location>
        <begin position="343"/>
        <end position="358"/>
    </location>
</feature>
<feature type="transmembrane region" description="Helical" evidence="14">
    <location>
        <begin position="454"/>
        <end position="479"/>
    </location>
</feature>
<evidence type="ECO:0000256" key="3">
    <source>
        <dbReference type="ARBA" id="ARBA00022553"/>
    </source>
</evidence>
<dbReference type="SMART" id="SM00131">
    <property type="entry name" value="KU"/>
    <property type="match status" value="2"/>
</dbReference>
<evidence type="ECO:0000256" key="1">
    <source>
        <dbReference type="ARBA" id="ARBA00004370"/>
    </source>
</evidence>
<dbReference type="PROSITE" id="PS01209">
    <property type="entry name" value="LDLRA_1"/>
    <property type="match status" value="1"/>
</dbReference>
<dbReference type="PROSITE" id="PS50986">
    <property type="entry name" value="MANSC"/>
    <property type="match status" value="1"/>
</dbReference>
<dbReference type="Proteomes" id="UP001460270">
    <property type="component" value="Unassembled WGS sequence"/>
</dbReference>
<keyword evidence="4 14" id="KW-0812">Transmembrane</keyword>
<evidence type="ECO:0000313" key="18">
    <source>
        <dbReference type="Proteomes" id="UP001460270"/>
    </source>
</evidence>
<dbReference type="InterPro" id="IPR013783">
    <property type="entry name" value="Ig-like_fold"/>
</dbReference>
<dbReference type="PROSITE" id="PS50279">
    <property type="entry name" value="BPTI_KUNITZ_2"/>
    <property type="match status" value="2"/>
</dbReference>
<keyword evidence="7 14" id="KW-0472">Membrane</keyword>
<keyword evidence="5" id="KW-0732">Signal</keyword>
<evidence type="ECO:0000256" key="8">
    <source>
        <dbReference type="ARBA" id="ARBA00023157"/>
    </source>
</evidence>
<dbReference type="Pfam" id="PF00014">
    <property type="entry name" value="Kunitz_BPTI"/>
    <property type="match status" value="2"/>
</dbReference>
<keyword evidence="10" id="KW-0325">Glycoprotein</keyword>
<dbReference type="FunFam" id="2.60.40.10:FF:000061">
    <property type="entry name" value="Dyslexia-associated protein KIAA0319 homolog"/>
    <property type="match status" value="1"/>
</dbReference>
<dbReference type="Pfam" id="PF22352">
    <property type="entry name" value="K319L-like_PKD"/>
    <property type="match status" value="1"/>
</dbReference>
<dbReference type="Pfam" id="PF00057">
    <property type="entry name" value="Ldl_recept_a"/>
    <property type="match status" value="1"/>
</dbReference>
<dbReference type="Gene3D" id="2.60.40.10">
    <property type="entry name" value="Immunoglobulins"/>
    <property type="match status" value="1"/>
</dbReference>
<reference evidence="18" key="1">
    <citation type="submission" date="2024-04" db="EMBL/GenBank/DDBJ databases">
        <title>Salinicola lusitanus LLJ914,a marine bacterium isolated from the Okinawa Trough.</title>
        <authorList>
            <person name="Li J."/>
        </authorList>
    </citation>
    <scope>NUCLEOTIDE SEQUENCE [LARGE SCALE GENOMIC DNA]</scope>
</reference>
<name>A0AAW0NZT9_9GOBI</name>
<gene>
    <name evidence="17" type="ORF">WMY93_017604</name>
</gene>
<dbReference type="InterPro" id="IPR002223">
    <property type="entry name" value="Kunitz_BPTI"/>
</dbReference>
<feature type="domain" description="BPTI/Kunitz inhibitor" evidence="15">
    <location>
        <begin position="380"/>
        <end position="430"/>
    </location>
</feature>
<dbReference type="SMART" id="SM00089">
    <property type="entry name" value="PKD"/>
    <property type="match status" value="1"/>
</dbReference>
<accession>A0AAW0NZT9</accession>
<dbReference type="CDD" id="cd22624">
    <property type="entry name" value="Kunitz_HAI1_2-like"/>
    <property type="match status" value="1"/>
</dbReference>
<evidence type="ECO:0000313" key="17">
    <source>
        <dbReference type="EMBL" id="KAK7904997.1"/>
    </source>
</evidence>
<dbReference type="InterPro" id="IPR036055">
    <property type="entry name" value="LDL_receptor-like_sf"/>
</dbReference>
<dbReference type="PANTHER" id="PTHR46750">
    <property type="entry name" value="KUNITZ-TYPE PROTEASE INHIBITOR 1"/>
    <property type="match status" value="1"/>
</dbReference>
<dbReference type="FunFam" id="4.10.410.10:FF:000006">
    <property type="entry name" value="Serine peptidase inhibitor, Kunitz type 1"/>
    <property type="match status" value="1"/>
</dbReference>
<dbReference type="InterPro" id="IPR013980">
    <property type="entry name" value="MANSC_dom"/>
</dbReference>
<dbReference type="AlphaFoldDB" id="A0AAW0NZT9"/>
<evidence type="ECO:0000259" key="16">
    <source>
        <dbReference type="PROSITE" id="PS50986"/>
    </source>
</evidence>
<evidence type="ECO:0000256" key="2">
    <source>
        <dbReference type="ARBA" id="ARBA00009939"/>
    </source>
</evidence>
<feature type="domain" description="MANSC" evidence="16">
    <location>
        <begin position="61"/>
        <end position="137"/>
    </location>
</feature>
<dbReference type="PRINTS" id="PR00759">
    <property type="entry name" value="BASICPTASE"/>
</dbReference>
<evidence type="ECO:0000256" key="14">
    <source>
        <dbReference type="SAM" id="Phobius"/>
    </source>
</evidence>
<evidence type="ECO:0000256" key="13">
    <source>
        <dbReference type="SAM" id="MobiDB-lite"/>
    </source>
</evidence>
<comment type="caution">
    <text evidence="17">The sequence shown here is derived from an EMBL/GenBank/DDBJ whole genome shotgun (WGS) entry which is preliminary data.</text>
</comment>
<dbReference type="InterPro" id="IPR020901">
    <property type="entry name" value="Prtase_inh_Kunz-CS"/>
</dbReference>
<evidence type="ECO:0000256" key="6">
    <source>
        <dbReference type="ARBA" id="ARBA00022989"/>
    </source>
</evidence>
<feature type="region of interest" description="Disordered" evidence="13">
    <location>
        <begin position="140"/>
        <end position="175"/>
    </location>
</feature>
<keyword evidence="18" id="KW-1185">Reference proteome</keyword>
<dbReference type="GO" id="GO:0030198">
    <property type="term" value="P:extracellular matrix organization"/>
    <property type="evidence" value="ECO:0007669"/>
    <property type="project" value="TreeGrafter"/>
</dbReference>
<dbReference type="InterPro" id="IPR023415">
    <property type="entry name" value="LDLR_class-A_CS"/>
</dbReference>
<dbReference type="FunFam" id="4.10.400.10:FF:000067">
    <property type="entry name" value="Serine peptidase inhibitor, Kunitz type 1"/>
    <property type="match status" value="1"/>
</dbReference>
<dbReference type="SUPFAM" id="SSF57362">
    <property type="entry name" value="BPTI-like"/>
    <property type="match status" value="2"/>
</dbReference>
<dbReference type="Pfam" id="PF07502">
    <property type="entry name" value="MANEC"/>
    <property type="match status" value="1"/>
</dbReference>
<evidence type="ECO:0000256" key="7">
    <source>
        <dbReference type="ARBA" id="ARBA00023136"/>
    </source>
</evidence>
<evidence type="ECO:0000256" key="11">
    <source>
        <dbReference type="ARBA" id="ARBA00074260"/>
    </source>
</evidence>
<feature type="disulfide bond" evidence="12">
    <location>
        <begin position="324"/>
        <end position="336"/>
    </location>
</feature>
<sequence length="510" mass="56938">MWVCVSEVRGFCSVIGQSAVTVHGLCERSGIVTEVEFHFLYLRLSAAQATGEQCLAQFKQGQEDFVLDADESVKDGATFLSSPELLNHKDCVAACCKEPTCNVAFMEKRNGGLKYVCRFVRKKGYINYILETMYDSHLQSEKNRDNSDLPPKANGGSDQVVQPTESVTLNGNESKDDHKIDKYEWALVTSYPYAVFQSTNFPDQMIVSNLTSGEYKFKLTVTDSAGQTDSTQVTVLVLTPEQSEHHCMVPKKVGPCRGAFPRWHYNAASKACEKFIFGGCRENRNNYVTKAECMTACAGTENISKEGRGLPLFPTKVERCSVPCTQGHFTCANQCCIEKELECDGSPQCSDGSDEVNCKKLGESFDELITMNIPEKKVRCTESPDTGSCRESYSKWYYEPREQSCFPFNYGGCYGNDNRFDTEQQCKDFCKGITEKEVFEMREQNERRVSESQMGIIAIAAVLGVAIFILVAVLVYCLIKGKKKAPVQHHRVPATASEDLTVYKSTTKPI</sequence>
<dbReference type="InterPro" id="IPR022409">
    <property type="entry name" value="PKD/Chitinase_dom"/>
</dbReference>
<proteinExistence type="inferred from homology"/>
<dbReference type="GO" id="GO:0004867">
    <property type="term" value="F:serine-type endopeptidase inhibitor activity"/>
    <property type="evidence" value="ECO:0007669"/>
    <property type="project" value="InterPro"/>
</dbReference>
<keyword evidence="8 12" id="KW-1015">Disulfide bond</keyword>
<dbReference type="InterPro" id="IPR002172">
    <property type="entry name" value="LDrepeatLR_classA_rpt"/>
</dbReference>
<keyword evidence="6 14" id="KW-1133">Transmembrane helix</keyword>
<dbReference type="Gene3D" id="4.10.400.10">
    <property type="entry name" value="Low-density Lipoprotein Receptor"/>
    <property type="match status" value="1"/>
</dbReference>
<dbReference type="GO" id="GO:0005886">
    <property type="term" value="C:plasma membrane"/>
    <property type="evidence" value="ECO:0007669"/>
    <property type="project" value="TreeGrafter"/>
</dbReference>
<dbReference type="PROSITE" id="PS50068">
    <property type="entry name" value="LDLRA_2"/>
    <property type="match status" value="1"/>
</dbReference>
<dbReference type="SMART" id="SM00765">
    <property type="entry name" value="MANEC"/>
    <property type="match status" value="1"/>
</dbReference>
<evidence type="ECO:0000259" key="15">
    <source>
        <dbReference type="PROSITE" id="PS50279"/>
    </source>
</evidence>
<evidence type="ECO:0000256" key="5">
    <source>
        <dbReference type="ARBA" id="ARBA00022729"/>
    </source>
</evidence>
<feature type="disulfide bond" evidence="12">
    <location>
        <begin position="331"/>
        <end position="349"/>
    </location>
</feature>
<keyword evidence="3" id="KW-0597">Phosphoprotein</keyword>
<dbReference type="FunFam" id="4.10.410.10:FF:000020">
    <property type="entry name" value="Collagen, type VI, alpha 3"/>
    <property type="match status" value="1"/>
</dbReference>
<dbReference type="InterPro" id="IPR036880">
    <property type="entry name" value="Kunitz_BPTI_sf"/>
</dbReference>
<dbReference type="EMBL" id="JBBPFD010000012">
    <property type="protein sequence ID" value="KAK7904997.1"/>
    <property type="molecule type" value="Genomic_DNA"/>
</dbReference>
<dbReference type="CDD" id="cd00146">
    <property type="entry name" value="PKD"/>
    <property type="match status" value="1"/>
</dbReference>
<dbReference type="CDD" id="cd00112">
    <property type="entry name" value="LDLa"/>
    <property type="match status" value="1"/>
</dbReference>
<evidence type="ECO:0000256" key="10">
    <source>
        <dbReference type="ARBA" id="ARBA00023180"/>
    </source>
</evidence>
<evidence type="ECO:0000256" key="12">
    <source>
        <dbReference type="PROSITE-ProRule" id="PRU00124"/>
    </source>
</evidence>
<dbReference type="SMART" id="SM00192">
    <property type="entry name" value="LDLa"/>
    <property type="match status" value="1"/>
</dbReference>
<dbReference type="InterPro" id="IPR011106">
    <property type="entry name" value="MANSC_N"/>
</dbReference>
<comment type="similarity">
    <text evidence="2">Belongs to the LDLR family.</text>
</comment>
<dbReference type="PROSITE" id="PS00280">
    <property type="entry name" value="BPTI_KUNITZ_1"/>
    <property type="match status" value="2"/>
</dbReference>
<keyword evidence="9" id="KW-0675">Receptor</keyword>
<evidence type="ECO:0000256" key="4">
    <source>
        <dbReference type="ARBA" id="ARBA00022692"/>
    </source>
</evidence>
<dbReference type="PANTHER" id="PTHR46750:SF1">
    <property type="entry name" value="KUNITZ-TYPE PROTEASE INHIBITOR 1"/>
    <property type="match status" value="1"/>
</dbReference>
<feature type="compositionally biased region" description="Polar residues" evidence="13">
    <location>
        <begin position="156"/>
        <end position="172"/>
    </location>
</feature>
<dbReference type="InterPro" id="IPR035986">
    <property type="entry name" value="PKD_dom_sf"/>
</dbReference>
<evidence type="ECO:0000256" key="9">
    <source>
        <dbReference type="ARBA" id="ARBA00023170"/>
    </source>
</evidence>
<dbReference type="Gene3D" id="4.10.410.10">
    <property type="entry name" value="Pancreatic trypsin inhibitor Kunitz domain"/>
    <property type="match status" value="2"/>
</dbReference>
<feature type="domain" description="BPTI/Kunitz inhibitor" evidence="15">
    <location>
        <begin position="247"/>
        <end position="297"/>
    </location>
</feature>